<dbReference type="AlphaFoldDB" id="A0A4U0YQE1"/>
<proteinExistence type="predicted"/>
<name>A0A4U0YQE1_9RHOB</name>
<evidence type="ECO:0000313" key="2">
    <source>
        <dbReference type="Proteomes" id="UP000306340"/>
    </source>
</evidence>
<sequence>MQLNKVYAVKTVDRVAAELGETDDRLHDLAISMEPEDGIIWVYGTADVEVLAFTPFGVENLLEMIAIERDRQT</sequence>
<dbReference type="RefSeq" id="WP_136794896.1">
    <property type="nucleotide sequence ID" value="NZ_SWAU01000646.1"/>
</dbReference>
<comment type="caution">
    <text evidence="1">The sequence shown here is derived from an EMBL/GenBank/DDBJ whole genome shotgun (WGS) entry which is preliminary data.</text>
</comment>
<organism evidence="1 2">
    <name type="scientific">Cereibacter changlensis</name>
    <dbReference type="NCBI Taxonomy" id="402884"/>
    <lineage>
        <taxon>Bacteria</taxon>
        <taxon>Pseudomonadati</taxon>
        <taxon>Pseudomonadota</taxon>
        <taxon>Alphaproteobacteria</taxon>
        <taxon>Rhodobacterales</taxon>
        <taxon>Paracoccaceae</taxon>
        <taxon>Cereibacter</taxon>
    </lineage>
</organism>
<reference evidence="1 2" key="1">
    <citation type="submission" date="2019-04" db="EMBL/GenBank/DDBJ databases">
        <title>Crypto-aerobic microbial life in anoxic (sulfidic) marine sediments.</title>
        <authorList>
            <person name="Bhattacharya S."/>
            <person name="Roy C."/>
            <person name="Mondal N."/>
            <person name="Sarkar J."/>
            <person name="Mandal S."/>
            <person name="Rameez M.J."/>
            <person name="Ghosh W."/>
        </authorList>
    </citation>
    <scope>NUCLEOTIDE SEQUENCE [LARGE SCALE GENOMIC DNA]</scope>
    <source>
        <strain evidence="1 2">SBBC</strain>
    </source>
</reference>
<dbReference type="Proteomes" id="UP000306340">
    <property type="component" value="Unassembled WGS sequence"/>
</dbReference>
<gene>
    <name evidence="1" type="ORF">FAZ78_25790</name>
</gene>
<evidence type="ECO:0000313" key="1">
    <source>
        <dbReference type="EMBL" id="TKA93825.1"/>
    </source>
</evidence>
<dbReference type="EMBL" id="SWAU01000646">
    <property type="protein sequence ID" value="TKA93825.1"/>
    <property type="molecule type" value="Genomic_DNA"/>
</dbReference>
<protein>
    <submittedName>
        <fullName evidence="1">Uncharacterized protein</fullName>
    </submittedName>
</protein>
<accession>A0A4U0YQE1</accession>